<dbReference type="InterPro" id="IPR036271">
    <property type="entry name" value="Tet_transcr_reg_TetR-rel_C_sf"/>
</dbReference>
<keyword evidence="7" id="KW-1185">Reference proteome</keyword>
<feature type="domain" description="HTH tetR-type" evidence="5">
    <location>
        <begin position="15"/>
        <end position="75"/>
    </location>
</feature>
<feature type="DNA-binding region" description="H-T-H motif" evidence="4">
    <location>
        <begin position="38"/>
        <end position="57"/>
    </location>
</feature>
<proteinExistence type="predicted"/>
<name>A0ABT3CMF6_9MYCO</name>
<dbReference type="InterPro" id="IPR009057">
    <property type="entry name" value="Homeodomain-like_sf"/>
</dbReference>
<evidence type="ECO:0000256" key="3">
    <source>
        <dbReference type="ARBA" id="ARBA00023163"/>
    </source>
</evidence>
<dbReference type="SUPFAM" id="SSF46689">
    <property type="entry name" value="Homeodomain-like"/>
    <property type="match status" value="1"/>
</dbReference>
<gene>
    <name evidence="6" type="ORF">H7J73_31605</name>
</gene>
<evidence type="ECO:0000256" key="2">
    <source>
        <dbReference type="ARBA" id="ARBA00023125"/>
    </source>
</evidence>
<dbReference type="InterPro" id="IPR001647">
    <property type="entry name" value="HTH_TetR"/>
</dbReference>
<protein>
    <submittedName>
        <fullName evidence="6">TetR/AcrR family transcriptional regulator</fullName>
    </submittedName>
</protein>
<dbReference type="PRINTS" id="PR00455">
    <property type="entry name" value="HTHTETR"/>
</dbReference>
<evidence type="ECO:0000313" key="6">
    <source>
        <dbReference type="EMBL" id="MCV7230562.1"/>
    </source>
</evidence>
<dbReference type="InterPro" id="IPR050109">
    <property type="entry name" value="HTH-type_TetR-like_transc_reg"/>
</dbReference>
<reference evidence="6 7" key="1">
    <citation type="journal article" date="2022" name="BMC Genomics">
        <title>Comparative genome analysis of mycobacteria focusing on tRNA and non-coding RNA.</title>
        <authorList>
            <person name="Behra P.R.K."/>
            <person name="Pettersson B.M.F."/>
            <person name="Ramesh M."/>
            <person name="Das S."/>
            <person name="Dasgupta S."/>
            <person name="Kirsebom L.A."/>
        </authorList>
    </citation>
    <scope>NUCLEOTIDE SEQUENCE [LARGE SCALE GENOMIC DNA]</scope>
    <source>
        <strain evidence="6 7">DSM 44078</strain>
    </source>
</reference>
<accession>A0ABT3CMF6</accession>
<dbReference type="Pfam" id="PF00440">
    <property type="entry name" value="TetR_N"/>
    <property type="match status" value="1"/>
</dbReference>
<dbReference type="Gene3D" id="1.10.357.10">
    <property type="entry name" value="Tetracycline Repressor, domain 2"/>
    <property type="match status" value="1"/>
</dbReference>
<evidence type="ECO:0000256" key="4">
    <source>
        <dbReference type="PROSITE-ProRule" id="PRU00335"/>
    </source>
</evidence>
<evidence type="ECO:0000313" key="7">
    <source>
        <dbReference type="Proteomes" id="UP001526201"/>
    </source>
</evidence>
<dbReference type="EMBL" id="JACKTY010000051">
    <property type="protein sequence ID" value="MCV7230562.1"/>
    <property type="molecule type" value="Genomic_DNA"/>
</dbReference>
<keyword evidence="2 4" id="KW-0238">DNA-binding</keyword>
<dbReference type="PANTHER" id="PTHR30055:SF234">
    <property type="entry name" value="HTH-TYPE TRANSCRIPTIONAL REGULATOR BETI"/>
    <property type="match status" value="1"/>
</dbReference>
<dbReference type="Proteomes" id="UP001526201">
    <property type="component" value="Unassembled WGS sequence"/>
</dbReference>
<evidence type="ECO:0000256" key="1">
    <source>
        <dbReference type="ARBA" id="ARBA00023015"/>
    </source>
</evidence>
<sequence>MPSPARGLTQPQRVEISSRRLVEAAAELITEKGWEATTAAEIGRRAGYSRAMVHARYGSKDAILDAFFEHGYVQRVLPGPQPAATGMDNAVAHFGRIQELYAEDRDFLRAMFVMTFEAVKTTSPVRMRLQTWLERGVAAVEDGLRNGIVDGSVRPDIDVDLAVSDISTAGFGIAFHWIVMPDRFDLARELERARARAVRDYGAT</sequence>
<evidence type="ECO:0000259" key="5">
    <source>
        <dbReference type="PROSITE" id="PS50977"/>
    </source>
</evidence>
<dbReference type="PANTHER" id="PTHR30055">
    <property type="entry name" value="HTH-TYPE TRANSCRIPTIONAL REGULATOR RUTR"/>
    <property type="match status" value="1"/>
</dbReference>
<dbReference type="SUPFAM" id="SSF48498">
    <property type="entry name" value="Tetracyclin repressor-like, C-terminal domain"/>
    <property type="match status" value="1"/>
</dbReference>
<dbReference type="PROSITE" id="PS50977">
    <property type="entry name" value="HTH_TETR_2"/>
    <property type="match status" value="1"/>
</dbReference>
<keyword evidence="1" id="KW-0805">Transcription regulation</keyword>
<comment type="caution">
    <text evidence="6">The sequence shown here is derived from an EMBL/GenBank/DDBJ whole genome shotgun (WGS) entry which is preliminary data.</text>
</comment>
<dbReference type="RefSeq" id="WP_264071853.1">
    <property type="nucleotide sequence ID" value="NZ_JACKTY010000051.1"/>
</dbReference>
<keyword evidence="3" id="KW-0804">Transcription</keyword>
<organism evidence="6 7">
    <name type="scientific">Mycolicibacterium komossense</name>
    <dbReference type="NCBI Taxonomy" id="1779"/>
    <lineage>
        <taxon>Bacteria</taxon>
        <taxon>Bacillati</taxon>
        <taxon>Actinomycetota</taxon>
        <taxon>Actinomycetes</taxon>
        <taxon>Mycobacteriales</taxon>
        <taxon>Mycobacteriaceae</taxon>
        <taxon>Mycolicibacterium</taxon>
    </lineage>
</organism>